<dbReference type="OrthoDB" id="5959761at2759"/>
<reference evidence="2" key="1">
    <citation type="submission" date="2018-04" db="EMBL/GenBank/DDBJ databases">
        <title>Whole genome sequencing of Hypsizygus marmoreus.</title>
        <authorList>
            <person name="Choi I.-G."/>
            <person name="Min B."/>
            <person name="Kim J.-G."/>
            <person name="Kim S."/>
            <person name="Oh Y.-L."/>
            <person name="Kong W.-S."/>
            <person name="Park H."/>
            <person name="Jeong J."/>
            <person name="Song E.-S."/>
        </authorList>
    </citation>
    <scope>NUCLEOTIDE SEQUENCE [LARGE SCALE GENOMIC DNA]</scope>
    <source>
        <strain evidence="2">51987-8</strain>
    </source>
</reference>
<dbReference type="InterPro" id="IPR024655">
    <property type="entry name" value="Asl1_glyco_hydro_catalytic"/>
</dbReference>
<dbReference type="Gene3D" id="3.20.20.80">
    <property type="entry name" value="Glycosidases"/>
    <property type="match status" value="1"/>
</dbReference>
<dbReference type="InterPro" id="IPR053183">
    <property type="entry name" value="ASL1"/>
</dbReference>
<evidence type="ECO:0000259" key="1">
    <source>
        <dbReference type="Pfam" id="PF11790"/>
    </source>
</evidence>
<dbReference type="EMBL" id="LUEZ02000122">
    <property type="protein sequence ID" value="RDB16884.1"/>
    <property type="molecule type" value="Genomic_DNA"/>
</dbReference>
<protein>
    <submittedName>
        <fullName evidence="2">Alkali-sensitive linkage protein 1</fullName>
    </submittedName>
</protein>
<accession>A0A369JBT4</accession>
<dbReference type="GO" id="GO:0009277">
    <property type="term" value="C:fungal-type cell wall"/>
    <property type="evidence" value="ECO:0007669"/>
    <property type="project" value="TreeGrafter"/>
</dbReference>
<gene>
    <name evidence="2" type="primary">asl1_2</name>
    <name evidence="2" type="ORF">Hypma_002521</name>
</gene>
<dbReference type="InParanoid" id="A0A369JBT4"/>
<evidence type="ECO:0000313" key="3">
    <source>
        <dbReference type="Proteomes" id="UP000076154"/>
    </source>
</evidence>
<feature type="domain" description="Asl1-like glycosyl hydrolase catalytic" evidence="1">
    <location>
        <begin position="4"/>
        <end position="217"/>
    </location>
</feature>
<dbReference type="STRING" id="39966.A0A369JBT4"/>
<keyword evidence="3" id="KW-1185">Reference proteome</keyword>
<dbReference type="GO" id="GO:0071966">
    <property type="term" value="P:fungal-type cell wall polysaccharide metabolic process"/>
    <property type="evidence" value="ECO:0007669"/>
    <property type="project" value="TreeGrafter"/>
</dbReference>
<dbReference type="PANTHER" id="PTHR34154">
    <property type="entry name" value="ALKALI-SENSITIVE LINKAGE PROTEIN 1"/>
    <property type="match status" value="1"/>
</dbReference>
<sequence length="268" mass="29411">MASRYYSWSPYAVETDLEFVPMLWGQKSVNQFSSTIKQTISQLGVKAVLGMNEPQERGQSNLTPEEGAEMWKAYLEPLRAQGVRLGSPAPSSAPSSKTWLQAFLAACAGGCTVDFIALHYYDVNATQFIEYLNDYHSTFQRPLWVTEWACQNFNELEKQCSHNGIVEFLNKTQAFMDNSAFVERYAWFGAMKALQGVNQDNALMDSKGKINALGKQYIGAEASGGGNADAPNATSNGGGATTGRAIPGCHRLCSITIFLLSMVYCSFV</sequence>
<dbReference type="AlphaFoldDB" id="A0A369JBT4"/>
<name>A0A369JBT4_HYPMA</name>
<proteinExistence type="predicted"/>
<dbReference type="Pfam" id="PF11790">
    <property type="entry name" value="Glyco_hydro_cc"/>
    <property type="match status" value="1"/>
</dbReference>
<dbReference type="InterPro" id="IPR017853">
    <property type="entry name" value="GH"/>
</dbReference>
<organism evidence="2 3">
    <name type="scientific">Hypsizygus marmoreus</name>
    <name type="common">White beech mushroom</name>
    <name type="synonym">Agaricus marmoreus</name>
    <dbReference type="NCBI Taxonomy" id="39966"/>
    <lineage>
        <taxon>Eukaryota</taxon>
        <taxon>Fungi</taxon>
        <taxon>Dikarya</taxon>
        <taxon>Basidiomycota</taxon>
        <taxon>Agaricomycotina</taxon>
        <taxon>Agaricomycetes</taxon>
        <taxon>Agaricomycetidae</taxon>
        <taxon>Agaricales</taxon>
        <taxon>Tricholomatineae</taxon>
        <taxon>Lyophyllaceae</taxon>
        <taxon>Hypsizygus</taxon>
    </lineage>
</organism>
<evidence type="ECO:0000313" key="2">
    <source>
        <dbReference type="EMBL" id="RDB16884.1"/>
    </source>
</evidence>
<dbReference type="Proteomes" id="UP000076154">
    <property type="component" value="Unassembled WGS sequence"/>
</dbReference>
<dbReference type="PANTHER" id="PTHR34154:SF3">
    <property type="entry name" value="ALKALI-SENSITIVE LINKAGE PROTEIN 1"/>
    <property type="match status" value="1"/>
</dbReference>
<comment type="caution">
    <text evidence="2">The sequence shown here is derived from an EMBL/GenBank/DDBJ whole genome shotgun (WGS) entry which is preliminary data.</text>
</comment>
<dbReference type="SUPFAM" id="SSF51445">
    <property type="entry name" value="(Trans)glycosidases"/>
    <property type="match status" value="1"/>
</dbReference>